<dbReference type="PANTHER" id="PTHR24020:SF20">
    <property type="entry name" value="PH DOMAIN-CONTAINING PROTEIN"/>
    <property type="match status" value="1"/>
</dbReference>
<dbReference type="GO" id="GO:0005576">
    <property type="term" value="C:extracellular region"/>
    <property type="evidence" value="ECO:0007669"/>
    <property type="project" value="UniProtKB-SubCell"/>
</dbReference>
<dbReference type="CDD" id="cd01450">
    <property type="entry name" value="vWFA_subfamily_ECM"/>
    <property type="match status" value="2"/>
</dbReference>
<dbReference type="EMBL" id="JH818705">
    <property type="protein sequence ID" value="EKC22876.1"/>
    <property type="molecule type" value="Genomic_DNA"/>
</dbReference>
<gene>
    <name evidence="9" type="ORF">CGI_10001323</name>
</gene>
<keyword evidence="5" id="KW-0677">Repeat</keyword>
<dbReference type="Pfam" id="PF00008">
    <property type="entry name" value="EGF"/>
    <property type="match status" value="1"/>
</dbReference>
<dbReference type="GO" id="GO:0005581">
    <property type="term" value="C:collagen trimer"/>
    <property type="evidence" value="ECO:0007669"/>
    <property type="project" value="UniProtKB-KW"/>
</dbReference>
<proteinExistence type="predicted"/>
<dbReference type="FunFam" id="2.10.25.10:FF:000006">
    <property type="entry name" value="Versican core protein-like isoform 1"/>
    <property type="match status" value="1"/>
</dbReference>
<reference evidence="9" key="1">
    <citation type="journal article" date="2012" name="Nature">
        <title>The oyster genome reveals stress adaptation and complexity of shell formation.</title>
        <authorList>
            <person name="Zhang G."/>
            <person name="Fang X."/>
            <person name="Guo X."/>
            <person name="Li L."/>
            <person name="Luo R."/>
            <person name="Xu F."/>
            <person name="Yang P."/>
            <person name="Zhang L."/>
            <person name="Wang X."/>
            <person name="Qi H."/>
            <person name="Xiong Z."/>
            <person name="Que H."/>
            <person name="Xie Y."/>
            <person name="Holland P.W."/>
            <person name="Paps J."/>
            <person name="Zhu Y."/>
            <person name="Wu F."/>
            <person name="Chen Y."/>
            <person name="Wang J."/>
            <person name="Peng C."/>
            <person name="Meng J."/>
            <person name="Yang L."/>
            <person name="Liu J."/>
            <person name="Wen B."/>
            <person name="Zhang N."/>
            <person name="Huang Z."/>
            <person name="Zhu Q."/>
            <person name="Feng Y."/>
            <person name="Mount A."/>
            <person name="Hedgecock D."/>
            <person name="Xu Z."/>
            <person name="Liu Y."/>
            <person name="Domazet-Loso T."/>
            <person name="Du Y."/>
            <person name="Sun X."/>
            <person name="Zhang S."/>
            <person name="Liu B."/>
            <person name="Cheng P."/>
            <person name="Jiang X."/>
            <person name="Li J."/>
            <person name="Fan D."/>
            <person name="Wang W."/>
            <person name="Fu W."/>
            <person name="Wang T."/>
            <person name="Wang B."/>
            <person name="Zhang J."/>
            <person name="Peng Z."/>
            <person name="Li Y."/>
            <person name="Li N."/>
            <person name="Wang J."/>
            <person name="Chen M."/>
            <person name="He Y."/>
            <person name="Tan F."/>
            <person name="Song X."/>
            <person name="Zheng Q."/>
            <person name="Huang R."/>
            <person name="Yang H."/>
            <person name="Du X."/>
            <person name="Chen L."/>
            <person name="Yang M."/>
            <person name="Gaffney P.M."/>
            <person name="Wang S."/>
            <person name="Luo L."/>
            <person name="She Z."/>
            <person name="Ming Y."/>
            <person name="Huang W."/>
            <person name="Zhang S."/>
            <person name="Huang B."/>
            <person name="Zhang Y."/>
            <person name="Qu T."/>
            <person name="Ni P."/>
            <person name="Miao G."/>
            <person name="Wang J."/>
            <person name="Wang Q."/>
            <person name="Steinberg C.E."/>
            <person name="Wang H."/>
            <person name="Li N."/>
            <person name="Qian L."/>
            <person name="Zhang G."/>
            <person name="Li Y."/>
            <person name="Yang H."/>
            <person name="Liu X."/>
            <person name="Wang J."/>
            <person name="Yin Y."/>
            <person name="Wang J."/>
        </authorList>
    </citation>
    <scope>NUCLEOTIDE SEQUENCE [LARGE SCALE GENOMIC DNA]</scope>
    <source>
        <strain evidence="9">05x7-T-G4-1.051#20</strain>
    </source>
</reference>
<dbReference type="Gene3D" id="2.10.25.10">
    <property type="entry name" value="Laminin"/>
    <property type="match status" value="1"/>
</dbReference>
<evidence type="ECO:0000256" key="1">
    <source>
        <dbReference type="ARBA" id="ARBA00004613"/>
    </source>
</evidence>
<dbReference type="InterPro" id="IPR000152">
    <property type="entry name" value="EGF-type_Asp/Asn_hydroxyl_site"/>
</dbReference>
<keyword evidence="6 8" id="KW-1015">Disulfide bond</keyword>
<feature type="disulfide bond" evidence="8">
    <location>
        <begin position="441"/>
        <end position="450"/>
    </location>
</feature>
<dbReference type="SUPFAM" id="SSF53300">
    <property type="entry name" value="vWA-like"/>
    <property type="match status" value="3"/>
</dbReference>
<dbReference type="PROSITE" id="PS00010">
    <property type="entry name" value="ASX_HYDROXYL"/>
    <property type="match status" value="1"/>
</dbReference>
<evidence type="ECO:0000256" key="3">
    <source>
        <dbReference type="ARBA" id="ARBA00022536"/>
    </source>
</evidence>
<keyword evidence="2" id="KW-0964">Secreted</keyword>
<comment type="subcellular location">
    <subcellularLocation>
        <location evidence="1">Secreted</location>
    </subcellularLocation>
</comment>
<dbReference type="Gene3D" id="3.40.50.410">
    <property type="entry name" value="von Willebrand factor, type A domain"/>
    <property type="match status" value="3"/>
</dbReference>
<organism evidence="9">
    <name type="scientific">Magallana gigas</name>
    <name type="common">Pacific oyster</name>
    <name type="synonym">Crassostrea gigas</name>
    <dbReference type="NCBI Taxonomy" id="29159"/>
    <lineage>
        <taxon>Eukaryota</taxon>
        <taxon>Metazoa</taxon>
        <taxon>Spiralia</taxon>
        <taxon>Lophotrochozoa</taxon>
        <taxon>Mollusca</taxon>
        <taxon>Bivalvia</taxon>
        <taxon>Autobranchia</taxon>
        <taxon>Pteriomorphia</taxon>
        <taxon>Ostreida</taxon>
        <taxon>Ostreoidea</taxon>
        <taxon>Ostreidae</taxon>
        <taxon>Magallana</taxon>
    </lineage>
</organism>
<dbReference type="PROSITE" id="PS50234">
    <property type="entry name" value="VWFA"/>
    <property type="match status" value="3"/>
</dbReference>
<dbReference type="PANTHER" id="PTHR24020">
    <property type="entry name" value="COLLAGEN ALPHA"/>
    <property type="match status" value="1"/>
</dbReference>
<dbReference type="PROSITE" id="PS00022">
    <property type="entry name" value="EGF_1"/>
    <property type="match status" value="1"/>
</dbReference>
<evidence type="ECO:0000256" key="7">
    <source>
        <dbReference type="ARBA" id="ARBA00023180"/>
    </source>
</evidence>
<dbReference type="SMART" id="SM00181">
    <property type="entry name" value="EGF"/>
    <property type="match status" value="1"/>
</dbReference>
<accession>K1QMK6</accession>
<dbReference type="PROSITE" id="PS50026">
    <property type="entry name" value="EGF_3"/>
    <property type="match status" value="1"/>
</dbReference>
<dbReference type="CDD" id="cd00054">
    <property type="entry name" value="EGF_CA"/>
    <property type="match status" value="1"/>
</dbReference>
<dbReference type="InterPro" id="IPR050525">
    <property type="entry name" value="ECM_Assembly_Org"/>
</dbReference>
<protein>
    <submittedName>
        <fullName evidence="9">Collagen alpha-4(VI) chain</fullName>
    </submittedName>
</protein>
<dbReference type="InParanoid" id="K1QMK6"/>
<dbReference type="InterPro" id="IPR000742">
    <property type="entry name" value="EGF"/>
</dbReference>
<dbReference type="SMART" id="SM00179">
    <property type="entry name" value="EGF_CA"/>
    <property type="match status" value="1"/>
</dbReference>
<keyword evidence="7" id="KW-0325">Glycoprotein</keyword>
<dbReference type="PRINTS" id="PR00453">
    <property type="entry name" value="VWFADOMAIN"/>
</dbReference>
<evidence type="ECO:0000256" key="8">
    <source>
        <dbReference type="PROSITE-ProRule" id="PRU00076"/>
    </source>
</evidence>
<evidence type="ECO:0000313" key="9">
    <source>
        <dbReference type="EMBL" id="EKC22876.1"/>
    </source>
</evidence>
<sequence length="652" mass="73067">MISLKRFKVDEDTEPPRSRPKPTTPPIPKTVINQCFAQVDVVFLLDSSSSVGDVNYNKMKSFVTKFLHYANIDNGDVRVGLLSYSTRVTVEFKLNSYSTKADVFYAVNAIPWRYGSTNTADGLKTMHEELFNVANGDRPGVPNICIIMTDGVSNINYQRTIPEADVAKEKGIHIYAFGIGLKDLKEVHGIASEPASTNVFAVNTFNELERLDEKIFAATCSVSTPTTRPLPTGYDVVLVLDSSVPQETYQFMKDYAKNLVHGFDVENYDYRVGLMRYSTDADVQFDLDKYSTREALKLAIDKTTYKPGNTDTAKAINSVRENMFIEPRGDRNFARNLIFLLTGQNKSKDTFDAWAAAQKAEAEGINLFTVGINLNDTMELDELSTHPIETYRQLINTDQPPAELNLTLSEIIGRNANKCASKPCQNGAFCIDGIGSYQCVCTNGFHGQNCDKKCGDPADVVFVMDSSEGIGEYTFGRIKGYVDYLVRQMNVEECDIRVGAMKYSSSPMVQFNIGQYQDANTITRMVDHSGYIKGKANMAGAFRSLRTNMFNGNGDRPSVKNVAYLITDGSVGVNEYIRLQIAELAIESDIQIIPIAIQMRRREEIENIALSQGLKTMEIDDKTLLYSMKDDVLEPIFEKMIKEMVQEKEWYK</sequence>
<evidence type="ECO:0000256" key="5">
    <source>
        <dbReference type="ARBA" id="ARBA00022737"/>
    </source>
</evidence>
<evidence type="ECO:0000256" key="6">
    <source>
        <dbReference type="ARBA" id="ARBA00023157"/>
    </source>
</evidence>
<dbReference type="InterPro" id="IPR036465">
    <property type="entry name" value="vWFA_dom_sf"/>
</dbReference>
<keyword evidence="9" id="KW-0176">Collagen</keyword>
<dbReference type="HOGENOM" id="CLU_008905_7_0_1"/>
<dbReference type="AlphaFoldDB" id="K1QMK6"/>
<dbReference type="Pfam" id="PF00092">
    <property type="entry name" value="VWA"/>
    <property type="match status" value="3"/>
</dbReference>
<dbReference type="FunFam" id="3.40.50.410:FF:000004">
    <property type="entry name" value="collagen alpha-6(VI) chain"/>
    <property type="match status" value="1"/>
</dbReference>
<dbReference type="SMART" id="SM00327">
    <property type="entry name" value="VWA"/>
    <property type="match status" value="3"/>
</dbReference>
<keyword evidence="4" id="KW-0732">Signal</keyword>
<evidence type="ECO:0000256" key="2">
    <source>
        <dbReference type="ARBA" id="ARBA00022525"/>
    </source>
</evidence>
<dbReference type="GO" id="GO:0005509">
    <property type="term" value="F:calcium ion binding"/>
    <property type="evidence" value="ECO:0007669"/>
    <property type="project" value="InterPro"/>
</dbReference>
<evidence type="ECO:0000256" key="4">
    <source>
        <dbReference type="ARBA" id="ARBA00022729"/>
    </source>
</evidence>
<name>K1QMK6_MAGGI</name>
<dbReference type="InterPro" id="IPR002035">
    <property type="entry name" value="VWF_A"/>
</dbReference>
<dbReference type="InterPro" id="IPR001881">
    <property type="entry name" value="EGF-like_Ca-bd_dom"/>
</dbReference>
<comment type="caution">
    <text evidence="8">Lacks conserved residue(s) required for the propagation of feature annotation.</text>
</comment>
<keyword evidence="3 8" id="KW-0245">EGF-like domain</keyword>